<proteinExistence type="inferred from homology"/>
<dbReference type="STRING" id="1560201.NG42_15570"/>
<evidence type="ECO:0000313" key="7">
    <source>
        <dbReference type="EMBL" id="KOC88642.1"/>
    </source>
</evidence>
<protein>
    <recommendedName>
        <fullName evidence="6">TDP-N-acetylfucosamine:lipid II N-acetylfucosaminyltransferase</fullName>
        <ecNumber evidence="6">2.4.1.325</ecNumber>
    </recommendedName>
    <alternativeName>
        <fullName evidence="6">4-alpha-L-fucosyltransferase</fullName>
    </alternativeName>
    <alternativeName>
        <fullName evidence="6">TDP-Fuc4NAc:lipid II Fuc4NAc transferase</fullName>
        <shortName evidence="6">Fuc4NAc transferase</shortName>
    </alternativeName>
</protein>
<dbReference type="EMBL" id="JRXF01000023">
    <property type="protein sequence ID" value="KOC91762.1"/>
    <property type="molecule type" value="Genomic_DNA"/>
</dbReference>
<keyword evidence="4 6" id="KW-0808">Transferase</keyword>
<dbReference type="Pfam" id="PF07429">
    <property type="entry name" value="Glyco_transf_56"/>
    <property type="match status" value="1"/>
</dbReference>
<dbReference type="HAMAP" id="MF_01002">
    <property type="entry name" value="WecF_RffT"/>
    <property type="match status" value="1"/>
</dbReference>
<dbReference type="GO" id="GO:0005886">
    <property type="term" value="C:plasma membrane"/>
    <property type="evidence" value="ECO:0007669"/>
    <property type="project" value="UniProtKB-SubCell"/>
</dbReference>
<keyword evidence="1 6" id="KW-1003">Cell membrane</keyword>
<sequence>MTTLIHVLGSDIPHHNLTVLRFFNDVLSVRQPAADARHFMVVASDGSAFSAFSALNIELFASKKMLAQAVIQRAQQRQTRFFLHGQFNPQLWLAILRGKIKSSQVYWHAWGADLYEESSSLKFRLFYLLRRRAQGKVGHLFATRGDINHYHQRHPDTPSSLLYFPTRMQNQVPQHDQAERPFTVLVGNSGDASNRHIEALQALNQQFGDKIKVVIPLGYPANNQPYIDRVRQAAEALFSADSLQLLTDKLEFNDYLQLIARCDLGYFIFRRQQGIGTLCLLIQANVPFVLSRENPFWQDLAEQQVPVLFSGDDLDKRSVNEARRQLSLLDKPGIAFFDPAFIAGWQQALTLAEGEMA</sequence>
<gene>
    <name evidence="6" type="primary">wecF</name>
    <name evidence="6" type="synonym">rffT</name>
    <name evidence="7" type="ORF">NG42_15570</name>
    <name evidence="8" type="ORF">NG43_14830</name>
</gene>
<keyword evidence="10" id="KW-1185">Reference proteome</keyword>
<comment type="similarity">
    <text evidence="6">Belongs to the glycosyltransferase 56 family.</text>
</comment>
<comment type="function">
    <text evidence="6">Catalyzes the synthesis of Und-PP-GlcNAc-ManNAcA-Fuc4NAc (Lipid III), the third lipid-linked intermediate involved in ECA synthesis.</text>
</comment>
<dbReference type="GO" id="GO:0009246">
    <property type="term" value="P:enterobacterial common antigen biosynthetic process"/>
    <property type="evidence" value="ECO:0007669"/>
    <property type="project" value="UniProtKB-UniRule"/>
</dbReference>
<evidence type="ECO:0000256" key="6">
    <source>
        <dbReference type="HAMAP-Rule" id="MF_01002"/>
    </source>
</evidence>
<dbReference type="Proteomes" id="UP000037088">
    <property type="component" value="Unassembled WGS sequence"/>
</dbReference>
<evidence type="ECO:0000313" key="10">
    <source>
        <dbReference type="Proteomes" id="UP000037088"/>
    </source>
</evidence>
<dbReference type="GO" id="GO:0008417">
    <property type="term" value="F:fucosyltransferase activity"/>
    <property type="evidence" value="ECO:0007669"/>
    <property type="project" value="InterPro"/>
</dbReference>
<comment type="subcellular location">
    <subcellularLocation>
        <location evidence="6">Cell inner membrane</location>
        <topology evidence="6">Peripheral membrane protein</topology>
    </subcellularLocation>
</comment>
<dbReference type="OrthoDB" id="6532169at2"/>
<dbReference type="UniPathway" id="UPA00566"/>
<dbReference type="EMBL" id="JRXE01000022">
    <property type="protein sequence ID" value="KOC88642.1"/>
    <property type="molecule type" value="Genomic_DNA"/>
</dbReference>
<comment type="pathway">
    <text evidence="6">Bacterial outer membrane biogenesis; enterobacterial common antigen biosynthesis.</text>
</comment>
<evidence type="ECO:0000256" key="3">
    <source>
        <dbReference type="ARBA" id="ARBA00022676"/>
    </source>
</evidence>
<keyword evidence="3 6" id="KW-0328">Glycosyltransferase</keyword>
<dbReference type="NCBIfam" id="NF002753">
    <property type="entry name" value="PRK02797.1-2"/>
    <property type="match status" value="1"/>
</dbReference>
<evidence type="ECO:0000256" key="2">
    <source>
        <dbReference type="ARBA" id="ARBA00022519"/>
    </source>
</evidence>
<evidence type="ECO:0000313" key="9">
    <source>
        <dbReference type="Proteomes" id="UP000036851"/>
    </source>
</evidence>
<reference evidence="9 10" key="1">
    <citation type="journal article" date="2015" name="Int. J. Syst. Evol. Microbiol.">
        <title>Erwinia iniecta sp. nov., isolated from Russian wheat aphids (Diuraphis noxia).</title>
        <authorList>
            <person name="Campillo T."/>
            <person name="Luna E."/>
            <person name="Portier P."/>
            <person name="Fischer-Le Saux M."/>
            <person name="Lapitan N."/>
            <person name="Tisserat N.A."/>
            <person name="Leach J.E."/>
        </authorList>
    </citation>
    <scope>NUCLEOTIDE SEQUENCE [LARGE SCALE GENOMIC DNA]</scope>
    <source>
        <strain evidence="7 10">B120</strain>
        <strain evidence="8 9">B149</strain>
    </source>
</reference>
<evidence type="ECO:0000256" key="5">
    <source>
        <dbReference type="ARBA" id="ARBA00023136"/>
    </source>
</evidence>
<comment type="catalytic activity">
    <reaction evidence="6">
        <text>beta-D-ManNAcA-(1-&gt;4)-alpha-D-GlcNAc-di-trans,octa-cis-undecaprenyl diphosphate + dTDP-4-acetamido-4,6-dideoxy-alpha-D-galactose = alpha-D-FucNAc4-(1-&gt;4)-beta-D-ManNAcA-(1-&gt;4)-D-GlcNAc-undecaprenyl diphosphate + dTDP + H(+)</text>
        <dbReference type="Rhea" id="RHEA:28759"/>
        <dbReference type="ChEBI" id="CHEBI:15378"/>
        <dbReference type="ChEBI" id="CHEBI:58369"/>
        <dbReference type="ChEBI" id="CHEBI:61495"/>
        <dbReference type="ChEBI" id="CHEBI:61496"/>
        <dbReference type="ChEBI" id="CHEBI:68493"/>
        <dbReference type="EC" id="2.4.1.325"/>
    </reaction>
</comment>
<dbReference type="Proteomes" id="UP000036851">
    <property type="component" value="Unassembled WGS sequence"/>
</dbReference>
<organism evidence="7 10">
    <name type="scientific">Winslowiella iniecta</name>
    <dbReference type="NCBI Taxonomy" id="1560201"/>
    <lineage>
        <taxon>Bacteria</taxon>
        <taxon>Pseudomonadati</taxon>
        <taxon>Pseudomonadota</taxon>
        <taxon>Gammaproteobacteria</taxon>
        <taxon>Enterobacterales</taxon>
        <taxon>Erwiniaceae</taxon>
        <taxon>Winslowiella</taxon>
    </lineage>
</organism>
<dbReference type="PATRIC" id="fig|1560201.3.peg.3303"/>
<keyword evidence="2 6" id="KW-0997">Cell inner membrane</keyword>
<dbReference type="AlphaFoldDB" id="A0A0L7SZU6"/>
<keyword evidence="5 6" id="KW-0472">Membrane</keyword>
<dbReference type="GO" id="GO:0102031">
    <property type="term" value="F:4-acetamido-4,6-dideoxy-D-galactose transferase activity"/>
    <property type="evidence" value="ECO:0007669"/>
    <property type="project" value="UniProtKB-EC"/>
</dbReference>
<dbReference type="InterPro" id="IPR009993">
    <property type="entry name" value="WecF"/>
</dbReference>
<name>A0A0L7SZU6_9GAMM</name>
<comment type="caution">
    <text evidence="7">The sequence shown here is derived from an EMBL/GenBank/DDBJ whole genome shotgun (WGS) entry which is preliminary data.</text>
</comment>
<accession>A0A0L7SZU6</accession>
<dbReference type="RefSeq" id="WP_052900551.1">
    <property type="nucleotide sequence ID" value="NZ_JRXE01000022.1"/>
</dbReference>
<evidence type="ECO:0000313" key="8">
    <source>
        <dbReference type="EMBL" id="KOC91762.1"/>
    </source>
</evidence>
<evidence type="ECO:0000256" key="1">
    <source>
        <dbReference type="ARBA" id="ARBA00022475"/>
    </source>
</evidence>
<dbReference type="EC" id="2.4.1.325" evidence="6"/>
<evidence type="ECO:0000256" key="4">
    <source>
        <dbReference type="ARBA" id="ARBA00022679"/>
    </source>
</evidence>